<dbReference type="GO" id="GO:0016746">
    <property type="term" value="F:acyltransferase activity"/>
    <property type="evidence" value="ECO:0007669"/>
    <property type="project" value="UniProtKB-KW"/>
</dbReference>
<keyword evidence="3 7" id="KW-1003">Cell membrane</keyword>
<dbReference type="RefSeq" id="WP_237381648.1">
    <property type="nucleotide sequence ID" value="NZ_CP071793.1"/>
</dbReference>
<evidence type="ECO:0000256" key="5">
    <source>
        <dbReference type="ARBA" id="ARBA00022989"/>
    </source>
</evidence>
<comment type="similarity">
    <text evidence="2 7">Belongs to the membrane-bound acyltransferase family.</text>
</comment>
<dbReference type="GO" id="GO:0005886">
    <property type="term" value="C:plasma membrane"/>
    <property type="evidence" value="ECO:0007669"/>
    <property type="project" value="UniProtKB-SubCell"/>
</dbReference>
<feature type="transmembrane region" description="Helical" evidence="8">
    <location>
        <begin position="47"/>
        <end position="65"/>
    </location>
</feature>
<feature type="transmembrane region" description="Helical" evidence="8">
    <location>
        <begin position="329"/>
        <end position="347"/>
    </location>
</feature>
<evidence type="ECO:0000256" key="8">
    <source>
        <dbReference type="SAM" id="Phobius"/>
    </source>
</evidence>
<name>A0A8A4TPP2_SULCO</name>
<sequence>MLFSEPAFLLFFLPILFAVYFAVPKVLRNSVLLIFSLGFYAYGEKLFVLLMLFSILFNYVVGIGIDKTGSERGRKAWLVLGIVGDLALLIAFKYANFLVDNLNVVLAGIGAEPIPLAPVHLPIGISFFTFQAMSYVIDLYRREVEVQSNPLDLALYISLFPQLIAGPIVRYHDISLQLKRRRISVGTFAYGIERFLVGLGKKMVIANAVAYPADQIFGLPDDEITTSLAWLGIICYTLQIYFDFSGYSDMAIGLGRMFGFKFLENFNYPYISQSITEFWRRWHISLSSWYRDYLYIPLGGNRVSSRRTYFNLMMVFFLCGLWHGSSWNFVIWGMYHGGFLIVERFGFKAILDRGPRVVRHLYVMIVAMIGWVFFRAETLPQSLTFLGAMFGFGSDDSGARLLVHFLDRELAVMILVGAVGSINLVPWCTARFKRFCQQKPKETAHAWQTASRVFKWVSLTAILLYALMLMAAGSYNPFIYFRF</sequence>
<feature type="transmembrane region" description="Helical" evidence="8">
    <location>
        <begin position="7"/>
        <end position="27"/>
    </location>
</feature>
<keyword evidence="10" id="KW-1185">Reference proteome</keyword>
<comment type="subcellular location">
    <subcellularLocation>
        <location evidence="1">Cell membrane</location>
        <topology evidence="1">Multi-pass membrane protein</topology>
    </subcellularLocation>
</comment>
<evidence type="ECO:0000256" key="7">
    <source>
        <dbReference type="PIRNR" id="PIRNR016636"/>
    </source>
</evidence>
<accession>A0A8A4TPP2</accession>
<protein>
    <submittedName>
        <fullName evidence="9">MBOAT family protein</fullName>
    </submittedName>
</protein>
<dbReference type="Pfam" id="PF03062">
    <property type="entry name" value="MBOAT"/>
    <property type="match status" value="1"/>
</dbReference>
<dbReference type="AlphaFoldDB" id="A0A8A4TPP2"/>
<feature type="transmembrane region" description="Helical" evidence="8">
    <location>
        <begin position="308"/>
        <end position="323"/>
    </location>
</feature>
<dbReference type="EMBL" id="CP071793">
    <property type="protein sequence ID" value="QTD51520.1"/>
    <property type="molecule type" value="Genomic_DNA"/>
</dbReference>
<dbReference type="InterPro" id="IPR028362">
    <property type="entry name" value="AlgI"/>
</dbReference>
<evidence type="ECO:0000256" key="3">
    <source>
        <dbReference type="ARBA" id="ARBA00022475"/>
    </source>
</evidence>
<keyword evidence="4 8" id="KW-0812">Transmembrane</keyword>
<evidence type="ECO:0000313" key="9">
    <source>
        <dbReference type="EMBL" id="QTD51520.1"/>
    </source>
</evidence>
<dbReference type="PANTHER" id="PTHR13285">
    <property type="entry name" value="ACYLTRANSFERASE"/>
    <property type="match status" value="1"/>
</dbReference>
<dbReference type="InterPro" id="IPR051085">
    <property type="entry name" value="MB_O-acyltransferase"/>
</dbReference>
<dbReference type="InterPro" id="IPR004299">
    <property type="entry name" value="MBOAT_fam"/>
</dbReference>
<evidence type="ECO:0000256" key="1">
    <source>
        <dbReference type="ARBA" id="ARBA00004651"/>
    </source>
</evidence>
<dbReference type="PIRSF" id="PIRSF016636">
    <property type="entry name" value="AlgI_DltB"/>
    <property type="match status" value="1"/>
</dbReference>
<gene>
    <name evidence="9" type="ORF">J3U87_03545</name>
</gene>
<dbReference type="InterPro" id="IPR024194">
    <property type="entry name" value="Ac/AlaTfrase_AlgI/DltB"/>
</dbReference>
<keyword evidence="7" id="KW-0012">Acyltransferase</keyword>
<evidence type="ECO:0000313" key="10">
    <source>
        <dbReference type="Proteomes" id="UP000663929"/>
    </source>
</evidence>
<dbReference type="KEGG" id="scor:J3U87_03545"/>
<feature type="transmembrane region" description="Helical" evidence="8">
    <location>
        <begin position="77"/>
        <end position="95"/>
    </location>
</feature>
<proteinExistence type="inferred from homology"/>
<organism evidence="9 10">
    <name type="scientific">Sulfidibacter corallicola</name>
    <dbReference type="NCBI Taxonomy" id="2818388"/>
    <lineage>
        <taxon>Bacteria</taxon>
        <taxon>Pseudomonadati</taxon>
        <taxon>Acidobacteriota</taxon>
        <taxon>Holophagae</taxon>
        <taxon>Acanthopleuribacterales</taxon>
        <taxon>Acanthopleuribacteraceae</taxon>
        <taxon>Sulfidibacter</taxon>
    </lineage>
</organism>
<dbReference type="PANTHER" id="PTHR13285:SF18">
    <property type="entry name" value="PROTEIN-CYSTEINE N-PALMITOYLTRANSFERASE RASP"/>
    <property type="match status" value="1"/>
</dbReference>
<keyword evidence="5 8" id="KW-1133">Transmembrane helix</keyword>
<keyword evidence="7" id="KW-0808">Transferase</keyword>
<evidence type="ECO:0000256" key="4">
    <source>
        <dbReference type="ARBA" id="ARBA00022692"/>
    </source>
</evidence>
<feature type="transmembrane region" description="Helical" evidence="8">
    <location>
        <begin position="453"/>
        <end position="475"/>
    </location>
</feature>
<evidence type="ECO:0000256" key="6">
    <source>
        <dbReference type="ARBA" id="ARBA00023136"/>
    </source>
</evidence>
<feature type="transmembrane region" description="Helical" evidence="8">
    <location>
        <begin position="410"/>
        <end position="432"/>
    </location>
</feature>
<evidence type="ECO:0000256" key="2">
    <source>
        <dbReference type="ARBA" id="ARBA00010323"/>
    </source>
</evidence>
<dbReference type="PIRSF" id="PIRSF500217">
    <property type="entry name" value="AlgI"/>
    <property type="match status" value="1"/>
</dbReference>
<feature type="transmembrane region" description="Helical" evidence="8">
    <location>
        <begin position="359"/>
        <end position="376"/>
    </location>
</feature>
<dbReference type="GO" id="GO:0042121">
    <property type="term" value="P:alginic acid biosynthetic process"/>
    <property type="evidence" value="ECO:0007669"/>
    <property type="project" value="InterPro"/>
</dbReference>
<dbReference type="Proteomes" id="UP000663929">
    <property type="component" value="Chromosome"/>
</dbReference>
<keyword evidence="6 7" id="KW-0472">Membrane</keyword>
<reference evidence="9" key="1">
    <citation type="submission" date="2021-03" db="EMBL/GenBank/DDBJ databases">
        <title>Acanthopleuribacteraceae sp. M133.</title>
        <authorList>
            <person name="Wang G."/>
        </authorList>
    </citation>
    <scope>NUCLEOTIDE SEQUENCE</scope>
    <source>
        <strain evidence="9">M133</strain>
    </source>
</reference>